<dbReference type="PROSITE" id="PS51186">
    <property type="entry name" value="GNAT"/>
    <property type="match status" value="1"/>
</dbReference>
<dbReference type="PANTHER" id="PTHR43877:SF2">
    <property type="entry name" value="AMINOALKYLPHOSPHONATE N-ACETYLTRANSFERASE-RELATED"/>
    <property type="match status" value="1"/>
</dbReference>
<dbReference type="Pfam" id="PF00583">
    <property type="entry name" value="Acetyltransf_1"/>
    <property type="match status" value="1"/>
</dbReference>
<dbReference type="InterPro" id="IPR006464">
    <property type="entry name" value="AcTrfase_RimI/Ard1"/>
</dbReference>
<feature type="domain" description="N-acetyltransferase" evidence="3">
    <location>
        <begin position="2"/>
        <end position="144"/>
    </location>
</feature>
<dbReference type="CDD" id="cd04301">
    <property type="entry name" value="NAT_SF"/>
    <property type="match status" value="1"/>
</dbReference>
<dbReference type="Gene3D" id="3.40.630.30">
    <property type="match status" value="1"/>
</dbReference>
<keyword evidence="2" id="KW-0012">Acyltransferase</keyword>
<evidence type="ECO:0000313" key="5">
    <source>
        <dbReference type="Proteomes" id="UP000229740"/>
    </source>
</evidence>
<reference evidence="4 5" key="1">
    <citation type="submission" date="2017-10" db="EMBL/GenBank/DDBJ databases">
        <title>Novel microbial diversity and functional potential in the marine mammal oral microbiome.</title>
        <authorList>
            <person name="Dudek N.K."/>
            <person name="Sun C.L."/>
            <person name="Burstein D."/>
            <person name="Kantor R.S."/>
            <person name="Aliaga Goltsman D.S."/>
            <person name="Bik E.M."/>
            <person name="Thomas B.C."/>
            <person name="Banfield J.F."/>
            <person name="Relman D.A."/>
        </authorList>
    </citation>
    <scope>NUCLEOTIDE SEQUENCE [LARGE SCALE GENOMIC DNA]</scope>
    <source>
        <strain evidence="4">DOLZORAL124_49_17</strain>
    </source>
</reference>
<dbReference type="InterPro" id="IPR050832">
    <property type="entry name" value="Bact_Acetyltransf"/>
</dbReference>
<evidence type="ECO:0000256" key="1">
    <source>
        <dbReference type="ARBA" id="ARBA00022679"/>
    </source>
</evidence>
<dbReference type="GO" id="GO:0008080">
    <property type="term" value="F:N-acetyltransferase activity"/>
    <property type="evidence" value="ECO:0007669"/>
    <property type="project" value="InterPro"/>
</dbReference>
<dbReference type="SUPFAM" id="SSF55729">
    <property type="entry name" value="Acyl-CoA N-acyltransferases (Nat)"/>
    <property type="match status" value="1"/>
</dbReference>
<dbReference type="Proteomes" id="UP000229740">
    <property type="component" value="Unassembled WGS sequence"/>
</dbReference>
<comment type="caution">
    <text evidence="4">The sequence shown here is derived from an EMBL/GenBank/DDBJ whole genome shotgun (WGS) entry which is preliminary data.</text>
</comment>
<dbReference type="AlphaFoldDB" id="A0A2G6EBY0"/>
<proteinExistence type="predicted"/>
<evidence type="ECO:0000313" key="4">
    <source>
        <dbReference type="EMBL" id="PID59487.1"/>
    </source>
</evidence>
<sequence length="159" mass="17510">MTIVRSMSCNDVAGVCAIEQQSVSAWSRAQIAAELDSAGPVLVAEDEAGLVGWCCGRSLGGEAELLKVAVTGERRRQGIGTLLYLAFERVLVAEGCTTLFLEVREANLPAIGFYRRQEFKEVGRRLKYYVDPEEDALVLRKDFALSGRDFSRSCQEAKK</sequence>
<dbReference type="PANTHER" id="PTHR43877">
    <property type="entry name" value="AMINOALKYLPHOSPHONATE N-ACETYLTRANSFERASE-RELATED-RELATED"/>
    <property type="match status" value="1"/>
</dbReference>
<dbReference type="NCBIfam" id="TIGR01575">
    <property type="entry name" value="rimI"/>
    <property type="match status" value="1"/>
</dbReference>
<name>A0A2G6EBY0_9BACT</name>
<dbReference type="InterPro" id="IPR016181">
    <property type="entry name" value="Acyl_CoA_acyltransferase"/>
</dbReference>
<accession>A0A2G6EBY0</accession>
<gene>
    <name evidence="4" type="primary">rimI</name>
    <name evidence="4" type="ORF">CSB45_00885</name>
</gene>
<evidence type="ECO:0000256" key="2">
    <source>
        <dbReference type="ARBA" id="ARBA00023315"/>
    </source>
</evidence>
<protein>
    <submittedName>
        <fullName evidence="4">Ribosomal-protein-alanine N-acetyltransferase</fullName>
    </submittedName>
</protein>
<organism evidence="4 5">
    <name type="scientific">candidate division KSB3 bacterium</name>
    <dbReference type="NCBI Taxonomy" id="2044937"/>
    <lineage>
        <taxon>Bacteria</taxon>
        <taxon>candidate division KSB3</taxon>
    </lineage>
</organism>
<dbReference type="InterPro" id="IPR000182">
    <property type="entry name" value="GNAT_dom"/>
</dbReference>
<dbReference type="EMBL" id="PDPS01000016">
    <property type="protein sequence ID" value="PID59487.1"/>
    <property type="molecule type" value="Genomic_DNA"/>
</dbReference>
<evidence type="ECO:0000259" key="3">
    <source>
        <dbReference type="PROSITE" id="PS51186"/>
    </source>
</evidence>
<keyword evidence="1 4" id="KW-0808">Transferase</keyword>